<sequence>MMISIIIPIFNEEDTVQELHRRIMETMSRAGEEFEVIAVNDGSNDQTRERLLSCAPLTLISFVYRMGQSAAIDAGLHAASGDTIVTIDADLQNAPEDIPKLLEKMNEGYDFVGGLREQRDDTLSRKVFSRFANWVTRKMTGLPLKDYGCALRAFRKDFIRDVHLYGVMHVFLAVIFAARGARITEIPVRHSARKGGKSKYTIFHIATDIADLLVIQFLYRYVLRPLTFFGGWAIVSAIIGFLFAGAAIVLKLLGLFHFTQTPFPIIAVLFIILGFLLFMLGFIAEILLRIYYEGRKETPYKIKEVLKR</sequence>
<dbReference type="EMBL" id="MHNZ01000030">
    <property type="protein sequence ID" value="OGZ55625.1"/>
    <property type="molecule type" value="Genomic_DNA"/>
</dbReference>
<dbReference type="InterPro" id="IPR050256">
    <property type="entry name" value="Glycosyltransferase_2"/>
</dbReference>
<feature type="transmembrane region" description="Helical" evidence="8">
    <location>
        <begin position="265"/>
        <end position="288"/>
    </location>
</feature>
<dbReference type="GO" id="GO:0005886">
    <property type="term" value="C:plasma membrane"/>
    <property type="evidence" value="ECO:0007669"/>
    <property type="project" value="TreeGrafter"/>
</dbReference>
<keyword evidence="2" id="KW-0328">Glycosyltransferase</keyword>
<dbReference type="SUPFAM" id="SSF53448">
    <property type="entry name" value="Nucleotide-diphospho-sugar transferases"/>
    <property type="match status" value="1"/>
</dbReference>
<evidence type="ECO:0000313" key="10">
    <source>
        <dbReference type="EMBL" id="OGZ55625.1"/>
    </source>
</evidence>
<evidence type="ECO:0000256" key="2">
    <source>
        <dbReference type="ARBA" id="ARBA00022676"/>
    </source>
</evidence>
<dbReference type="GO" id="GO:0016757">
    <property type="term" value="F:glycosyltransferase activity"/>
    <property type="evidence" value="ECO:0007669"/>
    <property type="project" value="UniProtKB-KW"/>
</dbReference>
<keyword evidence="7 8" id="KW-0472">Membrane</keyword>
<accession>A0A1G2GZH6</accession>
<feature type="domain" description="Glycosyltransferase 2-like" evidence="9">
    <location>
        <begin position="4"/>
        <end position="158"/>
    </location>
</feature>
<dbReference type="STRING" id="1802129.A3J04_00690"/>
<evidence type="ECO:0000256" key="5">
    <source>
        <dbReference type="ARBA" id="ARBA00022985"/>
    </source>
</evidence>
<keyword evidence="1" id="KW-1003">Cell membrane</keyword>
<dbReference type="PANTHER" id="PTHR48090">
    <property type="entry name" value="UNDECAPRENYL-PHOSPHATE 4-DEOXY-4-FORMAMIDO-L-ARABINOSE TRANSFERASE-RELATED"/>
    <property type="match status" value="1"/>
</dbReference>
<evidence type="ECO:0000256" key="8">
    <source>
        <dbReference type="SAM" id="Phobius"/>
    </source>
</evidence>
<evidence type="ECO:0000256" key="4">
    <source>
        <dbReference type="ARBA" id="ARBA00022692"/>
    </source>
</evidence>
<feature type="transmembrane region" description="Helical" evidence="8">
    <location>
        <begin position="226"/>
        <end position="253"/>
    </location>
</feature>
<dbReference type="InterPro" id="IPR029044">
    <property type="entry name" value="Nucleotide-diphossugar_trans"/>
</dbReference>
<dbReference type="GO" id="GO:0009103">
    <property type="term" value="P:lipopolysaccharide biosynthetic process"/>
    <property type="evidence" value="ECO:0007669"/>
    <property type="project" value="UniProtKB-KW"/>
</dbReference>
<comment type="caution">
    <text evidence="10">The sequence shown here is derived from an EMBL/GenBank/DDBJ whole genome shotgun (WGS) entry which is preliminary data.</text>
</comment>
<dbReference type="AlphaFoldDB" id="A0A1G2GZH6"/>
<reference evidence="10 11" key="1">
    <citation type="journal article" date="2016" name="Nat. Commun.">
        <title>Thousands of microbial genomes shed light on interconnected biogeochemical processes in an aquifer system.</title>
        <authorList>
            <person name="Anantharaman K."/>
            <person name="Brown C.T."/>
            <person name="Hug L.A."/>
            <person name="Sharon I."/>
            <person name="Castelle C.J."/>
            <person name="Probst A.J."/>
            <person name="Thomas B.C."/>
            <person name="Singh A."/>
            <person name="Wilkins M.J."/>
            <person name="Karaoz U."/>
            <person name="Brodie E.L."/>
            <person name="Williams K.H."/>
            <person name="Hubbard S.S."/>
            <person name="Banfield J.F."/>
        </authorList>
    </citation>
    <scope>NUCLEOTIDE SEQUENCE [LARGE SCALE GENOMIC DNA]</scope>
</reference>
<name>A0A1G2GZH6_9BACT</name>
<evidence type="ECO:0000256" key="3">
    <source>
        <dbReference type="ARBA" id="ARBA00022679"/>
    </source>
</evidence>
<gene>
    <name evidence="10" type="ORF">A3J04_00690</name>
</gene>
<evidence type="ECO:0000256" key="1">
    <source>
        <dbReference type="ARBA" id="ARBA00022475"/>
    </source>
</evidence>
<protein>
    <recommendedName>
        <fullName evidence="9">Glycosyltransferase 2-like domain-containing protein</fullName>
    </recommendedName>
</protein>
<dbReference type="CDD" id="cd04187">
    <property type="entry name" value="DPM1_like_bac"/>
    <property type="match status" value="1"/>
</dbReference>
<dbReference type="Gene3D" id="3.90.550.10">
    <property type="entry name" value="Spore Coat Polysaccharide Biosynthesis Protein SpsA, Chain A"/>
    <property type="match status" value="1"/>
</dbReference>
<dbReference type="Proteomes" id="UP000177954">
    <property type="component" value="Unassembled WGS sequence"/>
</dbReference>
<dbReference type="PANTHER" id="PTHR48090:SF3">
    <property type="entry name" value="UNDECAPRENYL-PHOSPHATE 4-DEOXY-4-FORMAMIDO-L-ARABINOSE TRANSFERASE"/>
    <property type="match status" value="1"/>
</dbReference>
<evidence type="ECO:0000259" key="9">
    <source>
        <dbReference type="Pfam" id="PF00535"/>
    </source>
</evidence>
<dbReference type="InterPro" id="IPR001173">
    <property type="entry name" value="Glyco_trans_2-like"/>
</dbReference>
<dbReference type="Pfam" id="PF00535">
    <property type="entry name" value="Glycos_transf_2"/>
    <property type="match status" value="1"/>
</dbReference>
<feature type="transmembrane region" description="Helical" evidence="8">
    <location>
        <begin position="201"/>
        <end position="219"/>
    </location>
</feature>
<evidence type="ECO:0000313" key="11">
    <source>
        <dbReference type="Proteomes" id="UP000177954"/>
    </source>
</evidence>
<keyword evidence="3" id="KW-0808">Transferase</keyword>
<keyword evidence="6 8" id="KW-1133">Transmembrane helix</keyword>
<keyword evidence="4 8" id="KW-0812">Transmembrane</keyword>
<organism evidence="10 11">
    <name type="scientific">Candidatus Ryanbacteria bacterium RIFCSPLOWO2_02_FULL_47_14</name>
    <dbReference type="NCBI Taxonomy" id="1802129"/>
    <lineage>
        <taxon>Bacteria</taxon>
        <taxon>Candidatus Ryaniibacteriota</taxon>
    </lineage>
</organism>
<proteinExistence type="predicted"/>
<keyword evidence="5" id="KW-0448">Lipopolysaccharide biosynthesis</keyword>
<evidence type="ECO:0000256" key="7">
    <source>
        <dbReference type="ARBA" id="ARBA00023136"/>
    </source>
</evidence>
<feature type="transmembrane region" description="Helical" evidence="8">
    <location>
        <begin position="162"/>
        <end position="181"/>
    </location>
</feature>
<evidence type="ECO:0000256" key="6">
    <source>
        <dbReference type="ARBA" id="ARBA00022989"/>
    </source>
</evidence>